<sequence length="140" mass="15022">MEDTGAIQGLYYLESCKSDSCDHSVVPSLLSRPHLPIQQSTKVVGGHFRVPRNLVCHHLGKSFSAAGCDHLPSLSSTEHCSCTLVVRSFTSSRADLNCTHSFCRCSSYGVHQVYCLHAVVIGGLVVVVVAGCVVLVSTFD</sequence>
<evidence type="ECO:0000313" key="3">
    <source>
        <dbReference type="Proteomes" id="UP000308652"/>
    </source>
</evidence>
<reference evidence="2 3" key="1">
    <citation type="journal article" date="2019" name="Nat. Ecol. Evol.">
        <title>Megaphylogeny resolves global patterns of mushroom evolution.</title>
        <authorList>
            <person name="Varga T."/>
            <person name="Krizsan K."/>
            <person name="Foldi C."/>
            <person name="Dima B."/>
            <person name="Sanchez-Garcia M."/>
            <person name="Sanchez-Ramirez S."/>
            <person name="Szollosi G.J."/>
            <person name="Szarkandi J.G."/>
            <person name="Papp V."/>
            <person name="Albert L."/>
            <person name="Andreopoulos W."/>
            <person name="Angelini C."/>
            <person name="Antonin V."/>
            <person name="Barry K.W."/>
            <person name="Bougher N.L."/>
            <person name="Buchanan P."/>
            <person name="Buyck B."/>
            <person name="Bense V."/>
            <person name="Catcheside P."/>
            <person name="Chovatia M."/>
            <person name="Cooper J."/>
            <person name="Damon W."/>
            <person name="Desjardin D."/>
            <person name="Finy P."/>
            <person name="Geml J."/>
            <person name="Haridas S."/>
            <person name="Hughes K."/>
            <person name="Justo A."/>
            <person name="Karasinski D."/>
            <person name="Kautmanova I."/>
            <person name="Kiss B."/>
            <person name="Kocsube S."/>
            <person name="Kotiranta H."/>
            <person name="LaButti K.M."/>
            <person name="Lechner B.E."/>
            <person name="Liimatainen K."/>
            <person name="Lipzen A."/>
            <person name="Lukacs Z."/>
            <person name="Mihaltcheva S."/>
            <person name="Morgado L.N."/>
            <person name="Niskanen T."/>
            <person name="Noordeloos M.E."/>
            <person name="Ohm R.A."/>
            <person name="Ortiz-Santana B."/>
            <person name="Ovrebo C."/>
            <person name="Racz N."/>
            <person name="Riley R."/>
            <person name="Savchenko A."/>
            <person name="Shiryaev A."/>
            <person name="Soop K."/>
            <person name="Spirin V."/>
            <person name="Szebenyi C."/>
            <person name="Tomsovsky M."/>
            <person name="Tulloss R.E."/>
            <person name="Uehling J."/>
            <person name="Grigoriev I.V."/>
            <person name="Vagvolgyi C."/>
            <person name="Papp T."/>
            <person name="Martin F.M."/>
            <person name="Miettinen O."/>
            <person name="Hibbett D.S."/>
            <person name="Nagy L.G."/>
        </authorList>
    </citation>
    <scope>NUCLEOTIDE SEQUENCE [LARGE SCALE GENOMIC DNA]</scope>
    <source>
        <strain evidence="2 3">CBS 166.37</strain>
    </source>
</reference>
<organism evidence="2 3">
    <name type="scientific">Crucibulum laeve</name>
    <dbReference type="NCBI Taxonomy" id="68775"/>
    <lineage>
        <taxon>Eukaryota</taxon>
        <taxon>Fungi</taxon>
        <taxon>Dikarya</taxon>
        <taxon>Basidiomycota</taxon>
        <taxon>Agaricomycotina</taxon>
        <taxon>Agaricomycetes</taxon>
        <taxon>Agaricomycetidae</taxon>
        <taxon>Agaricales</taxon>
        <taxon>Agaricineae</taxon>
        <taxon>Nidulariaceae</taxon>
        <taxon>Crucibulum</taxon>
    </lineage>
</organism>
<dbReference type="EMBL" id="ML213660">
    <property type="protein sequence ID" value="TFK32894.1"/>
    <property type="molecule type" value="Genomic_DNA"/>
</dbReference>
<keyword evidence="1" id="KW-0812">Transmembrane</keyword>
<keyword evidence="1" id="KW-1133">Transmembrane helix</keyword>
<proteinExistence type="predicted"/>
<evidence type="ECO:0000256" key="1">
    <source>
        <dbReference type="SAM" id="Phobius"/>
    </source>
</evidence>
<keyword evidence="1" id="KW-0472">Membrane</keyword>
<gene>
    <name evidence="2" type="ORF">BDQ12DRAFT_472240</name>
</gene>
<keyword evidence="3" id="KW-1185">Reference proteome</keyword>
<feature type="transmembrane region" description="Helical" evidence="1">
    <location>
        <begin position="114"/>
        <end position="139"/>
    </location>
</feature>
<dbReference type="AlphaFoldDB" id="A0A5C3LIH8"/>
<protein>
    <submittedName>
        <fullName evidence="2">Uncharacterized protein</fullName>
    </submittedName>
</protein>
<name>A0A5C3LIH8_9AGAR</name>
<evidence type="ECO:0000313" key="2">
    <source>
        <dbReference type="EMBL" id="TFK32894.1"/>
    </source>
</evidence>
<accession>A0A5C3LIH8</accession>
<dbReference type="Proteomes" id="UP000308652">
    <property type="component" value="Unassembled WGS sequence"/>
</dbReference>